<evidence type="ECO:0000256" key="1">
    <source>
        <dbReference type="SAM" id="Coils"/>
    </source>
</evidence>
<gene>
    <name evidence="2" type="ORF">D064_05714</name>
</gene>
<dbReference type="PATRIC" id="fig|1239792.3.peg.1116"/>
<name>R0N9M0_STRMT</name>
<keyword evidence="1" id="KW-0175">Coiled coil</keyword>
<dbReference type="AlphaFoldDB" id="R0N9M0"/>
<evidence type="ECO:0000313" key="3">
    <source>
        <dbReference type="Proteomes" id="UP000013365"/>
    </source>
</evidence>
<reference evidence="2 3" key="1">
    <citation type="submission" date="2013-04" db="EMBL/GenBank/DDBJ databases">
        <authorList>
            <person name="Ikryannikova L.N."/>
            <person name="Ilina E.N."/>
            <person name="Kostryukova E.S."/>
            <person name="Semashko T.A."/>
            <person name="Karpova I.Y.U."/>
            <person name="Larin A.K."/>
            <person name="Ischenko D.S."/>
            <person name="Alekseev D.G."/>
            <person name="Klimova E.A."/>
            <person name="Filimonova A.V."/>
            <person name="Savinova T.A."/>
            <person name="Filimonova O.Y.U."/>
            <person name="Dubovickaya V.A."/>
            <person name="Sidorenko S.V."/>
            <person name="Govorun V.M."/>
        </authorList>
    </citation>
    <scope>NUCLEOTIDE SEQUENCE [LARGE SCALE GENOMIC DNA]</scope>
    <source>
        <strain evidence="2 3">11/5</strain>
    </source>
</reference>
<protein>
    <submittedName>
        <fullName evidence="2">Uncharacterized protein</fullName>
    </submittedName>
</protein>
<feature type="coiled-coil region" evidence="1">
    <location>
        <begin position="11"/>
        <end position="50"/>
    </location>
</feature>
<comment type="caution">
    <text evidence="2">The sequence shown here is derived from an EMBL/GenBank/DDBJ whole genome shotgun (WGS) entry which is preliminary data.</text>
</comment>
<dbReference type="Proteomes" id="UP000013365">
    <property type="component" value="Unassembled WGS sequence"/>
</dbReference>
<accession>R0N9M0</accession>
<dbReference type="Pfam" id="PF20457">
    <property type="entry name" value="DUF6710"/>
    <property type="match status" value="1"/>
</dbReference>
<sequence>MSIVYDLIYKKHDKKIRKEFLEELKETAKKEIKERNRKALEAHLSNVKELIKNKEWIAIEKYLKLLSIEYDFRVAKECLEAGYYNELPYASGIFSKLIDEAKVEVECYYFGFSEHNHYRRYEHRIDEDKIVYKFTDHPILLRPWKSVRILNNSIDINQDNVLSAEKGYTNLKNNYYFPLGLIVCNGGNHSQLSAILEGNGESAIEMILDMRPLYEEVVFDGNDFISKRDNRVIPVINSEKEIVLNTKNLLGVYFEIGRLLQGHLEYFPTYITKYLKK</sequence>
<dbReference type="InterPro" id="IPR046556">
    <property type="entry name" value="DUF6710"/>
</dbReference>
<organism evidence="2 3">
    <name type="scientific">Streptococcus mitis 11/5</name>
    <dbReference type="NCBI Taxonomy" id="1239792"/>
    <lineage>
        <taxon>Bacteria</taxon>
        <taxon>Bacillati</taxon>
        <taxon>Bacillota</taxon>
        <taxon>Bacilli</taxon>
        <taxon>Lactobacillales</taxon>
        <taxon>Streptococcaceae</taxon>
        <taxon>Streptococcus</taxon>
        <taxon>Streptococcus mitis group</taxon>
    </lineage>
</organism>
<dbReference type="EMBL" id="AQTT01000011">
    <property type="protein sequence ID" value="EOB21858.1"/>
    <property type="molecule type" value="Genomic_DNA"/>
</dbReference>
<evidence type="ECO:0000313" key="2">
    <source>
        <dbReference type="EMBL" id="EOB21858.1"/>
    </source>
</evidence>
<proteinExistence type="predicted"/>